<evidence type="ECO:0000256" key="3">
    <source>
        <dbReference type="ARBA" id="ARBA00023212"/>
    </source>
</evidence>
<feature type="non-terminal residue" evidence="6">
    <location>
        <position position="1369"/>
    </location>
</feature>
<feature type="region of interest" description="Disordered" evidence="4">
    <location>
        <begin position="1"/>
        <end position="41"/>
    </location>
</feature>
<dbReference type="EMBL" id="WBNK01000478">
    <property type="protein sequence ID" value="NXX93592.1"/>
    <property type="molecule type" value="Genomic_DNA"/>
</dbReference>
<feature type="region of interest" description="Disordered" evidence="4">
    <location>
        <begin position="394"/>
        <end position="428"/>
    </location>
</feature>
<evidence type="ECO:0000256" key="1">
    <source>
        <dbReference type="ARBA" id="ARBA00004300"/>
    </source>
</evidence>
<evidence type="ECO:0000259" key="5">
    <source>
        <dbReference type="Pfam" id="PF15309"/>
    </source>
</evidence>
<feature type="compositionally biased region" description="Basic and acidic residues" evidence="4">
    <location>
        <begin position="394"/>
        <end position="407"/>
    </location>
</feature>
<feature type="compositionally biased region" description="Low complexity" evidence="4">
    <location>
        <begin position="1065"/>
        <end position="1085"/>
    </location>
</feature>
<dbReference type="GO" id="GO:0005814">
    <property type="term" value="C:centriole"/>
    <property type="evidence" value="ECO:0007669"/>
    <property type="project" value="TreeGrafter"/>
</dbReference>
<feature type="region of interest" description="Disordered" evidence="4">
    <location>
        <begin position="952"/>
        <end position="978"/>
    </location>
</feature>
<evidence type="ECO:0000313" key="6">
    <source>
        <dbReference type="EMBL" id="NXX93592.1"/>
    </source>
</evidence>
<dbReference type="GO" id="GO:0008017">
    <property type="term" value="F:microtubule binding"/>
    <property type="evidence" value="ECO:0007669"/>
    <property type="project" value="TreeGrafter"/>
</dbReference>
<evidence type="ECO:0000256" key="2">
    <source>
        <dbReference type="ARBA" id="ARBA00022490"/>
    </source>
</evidence>
<dbReference type="GO" id="GO:0046599">
    <property type="term" value="P:regulation of centriole replication"/>
    <property type="evidence" value="ECO:0007669"/>
    <property type="project" value="TreeGrafter"/>
</dbReference>
<feature type="compositionally biased region" description="Basic and acidic residues" evidence="4">
    <location>
        <begin position="10"/>
        <end position="27"/>
    </location>
</feature>
<keyword evidence="3" id="KW-0206">Cytoskeleton</keyword>
<feature type="region of interest" description="Disordered" evidence="4">
    <location>
        <begin position="1065"/>
        <end position="1087"/>
    </location>
</feature>
<feature type="region of interest" description="Disordered" evidence="4">
    <location>
        <begin position="455"/>
        <end position="486"/>
    </location>
</feature>
<feature type="region of interest" description="Disordered" evidence="4">
    <location>
        <begin position="592"/>
        <end position="641"/>
    </location>
</feature>
<protein>
    <submittedName>
        <fullName evidence="6">ALMS1 protein</fullName>
    </submittedName>
</protein>
<dbReference type="GO" id="GO:0005829">
    <property type="term" value="C:cytosol"/>
    <property type="evidence" value="ECO:0007669"/>
    <property type="project" value="TreeGrafter"/>
</dbReference>
<feature type="region of interest" description="Disordered" evidence="4">
    <location>
        <begin position="224"/>
        <end position="262"/>
    </location>
</feature>
<reference evidence="6 7" key="1">
    <citation type="submission" date="2020-02" db="EMBL/GenBank/DDBJ databases">
        <title>Bird 10,000 Genomes (B10K) Project - Family phase.</title>
        <authorList>
            <person name="Zhang G."/>
        </authorList>
    </citation>
    <scope>NUCLEOTIDE SEQUENCE [LARGE SCALE GENOMIC DNA]</scope>
    <source>
        <strain evidence="6">B10K-DU-017-21</strain>
    </source>
</reference>
<dbReference type="Pfam" id="PF15309">
    <property type="entry name" value="ALMS_motif"/>
    <property type="match status" value="1"/>
</dbReference>
<keyword evidence="7" id="KW-1185">Reference proteome</keyword>
<proteinExistence type="predicted"/>
<organism evidence="6 7">
    <name type="scientific">Centropus bengalensis</name>
    <name type="common">lesser coucal</name>
    <dbReference type="NCBI Taxonomy" id="1463675"/>
    <lineage>
        <taxon>Eukaryota</taxon>
        <taxon>Metazoa</taxon>
        <taxon>Chordata</taxon>
        <taxon>Craniata</taxon>
        <taxon>Vertebrata</taxon>
        <taxon>Euteleostomi</taxon>
        <taxon>Archelosauria</taxon>
        <taxon>Archosauria</taxon>
        <taxon>Dinosauria</taxon>
        <taxon>Saurischia</taxon>
        <taxon>Theropoda</taxon>
        <taxon>Coelurosauria</taxon>
        <taxon>Aves</taxon>
        <taxon>Neognathae</taxon>
        <taxon>Neoaves</taxon>
        <taxon>Otidimorphae</taxon>
        <taxon>Cuculiformes</taxon>
        <taxon>Centropidae</taxon>
        <taxon>Centropus</taxon>
    </lineage>
</organism>
<dbReference type="PANTHER" id="PTHR21553">
    <property type="entry name" value="ALMS1-RELATED"/>
    <property type="match status" value="1"/>
</dbReference>
<name>A0A852LYE7_9AVES</name>
<feature type="domain" description="ALMS motif" evidence="5">
    <location>
        <begin position="1236"/>
        <end position="1358"/>
    </location>
</feature>
<feature type="non-terminal residue" evidence="6">
    <location>
        <position position="1"/>
    </location>
</feature>
<feature type="compositionally biased region" description="Basic and acidic residues" evidence="4">
    <location>
        <begin position="174"/>
        <end position="184"/>
    </location>
</feature>
<dbReference type="Proteomes" id="UP000632886">
    <property type="component" value="Unassembled WGS sequence"/>
</dbReference>
<gene>
    <name evidence="6" type="primary">Alms1</name>
    <name evidence="6" type="ORF">CENBEN_R15283</name>
</gene>
<feature type="region of interest" description="Disordered" evidence="4">
    <location>
        <begin position="1171"/>
        <end position="1196"/>
    </location>
</feature>
<feature type="compositionally biased region" description="Polar residues" evidence="4">
    <location>
        <begin position="967"/>
        <end position="976"/>
    </location>
</feature>
<dbReference type="InterPro" id="IPR029299">
    <property type="entry name" value="ALMS_motif"/>
</dbReference>
<evidence type="ECO:0000256" key="4">
    <source>
        <dbReference type="SAM" id="MobiDB-lite"/>
    </source>
</evidence>
<dbReference type="GO" id="GO:0005813">
    <property type="term" value="C:centrosome"/>
    <property type="evidence" value="ECO:0007669"/>
    <property type="project" value="UniProtKB-SubCell"/>
</dbReference>
<evidence type="ECO:0000313" key="7">
    <source>
        <dbReference type="Proteomes" id="UP000632886"/>
    </source>
</evidence>
<comment type="subcellular location">
    <subcellularLocation>
        <location evidence="1">Cytoplasm</location>
        <location evidence="1">Cytoskeleton</location>
        <location evidence="1">Microtubule organizing center</location>
        <location evidence="1">Centrosome</location>
    </subcellularLocation>
</comment>
<dbReference type="PANTHER" id="PTHR21553:SF22">
    <property type="entry name" value="CENTROSOME-ASSOCIATED PROTEIN ALMS1"/>
    <property type="match status" value="1"/>
</dbReference>
<sequence length="1369" mass="151877">ASDATSGYSRDQELNTERFDAPGDRSFHSNNHTPTTRPKELVEPTFQPAELFHGADLPDCRMQFRTPSAVQTPVCNQHQAVPTSHADIELHPPVQKEWDMITVRSAAASESQARKKLSMEKGPEELVKQITSITFSSRKRLHSSLTSTALRSSPTGNDLEGIMPLEVNSGSTEEQSHAKEHLDGSRSYPSPVLAGSVADEIAYGGEKDSFHPVSADRNGVGAYQETDCLSDGPSGSIHADKRQTLSAKRSDPPQDVTEVGRRSSRLTGLDWVTRVNQEMNRFQEPHAMRSYQEKSSPRGHIPLVGSLEGSGATVQSDLLKGPIKVLEEEKASPPHEVPFIQKETAREQIRASHHASTDGILSAISAPPLSPTKKVLSGVHITLSSKVDNLELERNIDTETGMRSRDEPDVDPQSVSLKPPETLTTNSKFSAADLVPEDRGSSSFPMVASSAGPCLTLPSATGPAGKELPLQSSERPQGPLPGSRGLNLDNLFIVPTNIGRSTSDAATQITTESPGRTTFSAEIYVCSHGGEKVPLQSSLQQAQGLPDKATSSLTKVPTLLRHDQPLLLPYKPSGSSGMYYVPYIKAGSKLSPVGSETSAESFHSGPHDALPPRGPASVLGLRDADPQGSTSVKDKGGICSQRTKPKLAWAEESMGPQEPFPGDSNGLKILRPVKPTHSIFKPARLLHQPVARSENFLLSDSKLLEEGSGIGHTRGSSSTVLPHWKNTHHHRVFSSRRKKHGETKFFPLTAEVDCSKGEDLNVSRVLGDEAAGKECSRREAEQRTGRTYPLPCSKAARLNENMEKDLGWSMEDLPPRAHSSRNLDELWVKFLERQKRPHHHDLRRNGELSLVERLDRLAKVLQNPLKHTLMPPKPEMNVSEETMRGRGQKNIRLPEKSTFESVVEPNAAHLEERPRVTHEKRNFVELRRNRSGEKPLYDMNTALEHQQCLETPSDASSEMRLSRHHGTTMSSTTSESDAAMPTEMESASPAEVSSCVSTIDTSRLIGAFGHERVLVSARLSRLYETINHQKSRLEKWDKGFGKAVGGEYLKVASQRHRKRKELQAISISSDSTSSTSGSLGPTSALATKRRTRMLNKGIQAGDLEIVSSATKRNTRDVGLTFPPPRPNEPTQQPQAPWHCIEGTLGKSDGAVTAQRTARSNGISWFIQAEDTTSESRKENHSKAFSGPGPSWFEPWRSTKPWREPLREKNWQEQKHGSIVHPAVPERDAERRPLRPFVKLTLQEALAAHRPDFISRSGERVKHLKLVMEERRIQSVLQSEREELFNPPGKRKGYGNASDILFNRGLLTKENRRTIPKNEMVQRSKRIYEQLPEVQKKREEERRKMEYRSYRLKAQLYKAVRVQAKNLYWN</sequence>
<comment type="caution">
    <text evidence="6">The sequence shown here is derived from an EMBL/GenBank/DDBJ whole genome shotgun (WGS) entry which is preliminary data.</text>
</comment>
<keyword evidence="2" id="KW-0963">Cytoplasm</keyword>
<feature type="region of interest" description="Disordered" evidence="4">
    <location>
        <begin position="169"/>
        <end position="191"/>
    </location>
</feature>
<feature type="compositionally biased region" description="Basic and acidic residues" evidence="4">
    <location>
        <begin position="238"/>
        <end position="252"/>
    </location>
</feature>
<feature type="region of interest" description="Disordered" evidence="4">
    <location>
        <begin position="867"/>
        <end position="887"/>
    </location>
</feature>
<accession>A0A852LYE7</accession>